<dbReference type="Gene3D" id="3.30.70.270">
    <property type="match status" value="1"/>
</dbReference>
<keyword evidence="3" id="KW-1185">Reference proteome</keyword>
<dbReference type="PANTHER" id="PTHR44757:SF2">
    <property type="entry name" value="BIOFILM ARCHITECTURE MAINTENANCE PROTEIN MBAA"/>
    <property type="match status" value="1"/>
</dbReference>
<gene>
    <name evidence="2" type="ORF">IDJ81_07455</name>
</gene>
<dbReference type="InterPro" id="IPR000160">
    <property type="entry name" value="GGDEF_dom"/>
</dbReference>
<dbReference type="InterPro" id="IPR013656">
    <property type="entry name" value="PAS_4"/>
</dbReference>
<dbReference type="Pfam" id="PF00990">
    <property type="entry name" value="GGDEF"/>
    <property type="match status" value="1"/>
</dbReference>
<organism evidence="2 3">
    <name type="scientific">Tsuneonella flava</name>
    <dbReference type="NCBI Taxonomy" id="2055955"/>
    <lineage>
        <taxon>Bacteria</taxon>
        <taxon>Pseudomonadati</taxon>
        <taxon>Pseudomonadota</taxon>
        <taxon>Alphaproteobacteria</taxon>
        <taxon>Sphingomonadales</taxon>
        <taxon>Erythrobacteraceae</taxon>
        <taxon>Tsuneonella</taxon>
    </lineage>
</organism>
<dbReference type="PANTHER" id="PTHR44757">
    <property type="entry name" value="DIGUANYLATE CYCLASE DGCP"/>
    <property type="match status" value="1"/>
</dbReference>
<dbReference type="InterPro" id="IPR035965">
    <property type="entry name" value="PAS-like_dom_sf"/>
</dbReference>
<dbReference type="Proteomes" id="UP000663637">
    <property type="component" value="Chromosome"/>
</dbReference>
<evidence type="ECO:0000313" key="3">
    <source>
        <dbReference type="Proteomes" id="UP000663637"/>
    </source>
</evidence>
<dbReference type="InterPro" id="IPR000014">
    <property type="entry name" value="PAS"/>
</dbReference>
<dbReference type="InterPro" id="IPR043128">
    <property type="entry name" value="Rev_trsase/Diguanyl_cyclase"/>
</dbReference>
<evidence type="ECO:0000313" key="2">
    <source>
        <dbReference type="EMBL" id="QSB45901.1"/>
    </source>
</evidence>
<dbReference type="InterPro" id="IPR052155">
    <property type="entry name" value="Biofilm_reg_signaling"/>
</dbReference>
<dbReference type="InterPro" id="IPR029787">
    <property type="entry name" value="Nucleotide_cyclase"/>
</dbReference>
<accession>A0ABX7KF05</accession>
<dbReference type="CDD" id="cd00130">
    <property type="entry name" value="PAS"/>
    <property type="match status" value="1"/>
</dbReference>
<proteinExistence type="predicted"/>
<name>A0ABX7KF05_9SPHN</name>
<evidence type="ECO:0000259" key="1">
    <source>
        <dbReference type="PROSITE" id="PS50887"/>
    </source>
</evidence>
<dbReference type="PROSITE" id="PS50887">
    <property type="entry name" value="GGDEF"/>
    <property type="match status" value="1"/>
</dbReference>
<reference evidence="2 3" key="1">
    <citation type="submission" date="2020-09" db="EMBL/GenBank/DDBJ databases">
        <title>Complete genome sequence of altererythrobacter flavus SS-21NJ, isolated from Dongying oil sludge in Shandong province.</title>
        <authorList>
            <person name="Sun S."/>
            <person name="Zhang Z."/>
        </authorList>
    </citation>
    <scope>NUCLEOTIDE SEQUENCE [LARGE SCALE GENOMIC DNA]</scope>
    <source>
        <strain evidence="2 3">SS-21NJ</strain>
    </source>
</reference>
<dbReference type="NCBIfam" id="TIGR00254">
    <property type="entry name" value="GGDEF"/>
    <property type="match status" value="1"/>
</dbReference>
<sequence length="301" mass="32622">MWGNLSPGECTALYRLVAGSARDLVLKLDRRGRVVDASPASARLGLAFAGDPVGRHLLELFHPSCAHAVIEAHRAVQAGEIEDSGWIEVLAQVQNGDQQWFELKLGPLPHDGGTVGLLRSIEDRRALEDQLFTAAMTDPLTRLSNRDAFVRMLQHLIDAGAHGHVALFDLDHLRTLNLRHGHSGGDRVLVAFAHLMQKLMGPDDILSRIAGGTFGVLLTETAETEAASACYRILEALDAASPTGHSHLHLTASAGLAPFDNTPDATLRAAELALVNAKARGRNRLERAETHHRQWGMAIGW</sequence>
<dbReference type="SUPFAM" id="SSF55785">
    <property type="entry name" value="PYP-like sensor domain (PAS domain)"/>
    <property type="match status" value="1"/>
</dbReference>
<dbReference type="CDD" id="cd01949">
    <property type="entry name" value="GGDEF"/>
    <property type="match status" value="1"/>
</dbReference>
<dbReference type="SMART" id="SM00267">
    <property type="entry name" value="GGDEF"/>
    <property type="match status" value="1"/>
</dbReference>
<dbReference type="Gene3D" id="3.30.450.20">
    <property type="entry name" value="PAS domain"/>
    <property type="match status" value="1"/>
</dbReference>
<dbReference type="EMBL" id="CP061510">
    <property type="protein sequence ID" value="QSB45901.1"/>
    <property type="molecule type" value="Genomic_DNA"/>
</dbReference>
<dbReference type="SUPFAM" id="SSF55073">
    <property type="entry name" value="Nucleotide cyclase"/>
    <property type="match status" value="1"/>
</dbReference>
<feature type="domain" description="GGDEF" evidence="1">
    <location>
        <begin position="161"/>
        <end position="290"/>
    </location>
</feature>
<dbReference type="RefSeq" id="WP_205445274.1">
    <property type="nucleotide sequence ID" value="NZ_CP061510.1"/>
</dbReference>
<protein>
    <submittedName>
        <fullName evidence="2">GGDEF domain-containing protein</fullName>
    </submittedName>
</protein>
<dbReference type="Pfam" id="PF08448">
    <property type="entry name" value="PAS_4"/>
    <property type="match status" value="1"/>
</dbReference>